<dbReference type="EMBL" id="JAFFGZ010000004">
    <property type="protein sequence ID" value="KAK4646596.1"/>
    <property type="molecule type" value="Genomic_DNA"/>
</dbReference>
<name>A0ABR0FSC8_9PEZI</name>
<keyword evidence="2" id="KW-1185">Reference proteome</keyword>
<dbReference type="Gene3D" id="1.20.1290.10">
    <property type="entry name" value="AhpD-like"/>
    <property type="match status" value="1"/>
</dbReference>
<dbReference type="RefSeq" id="XP_062735572.1">
    <property type="nucleotide sequence ID" value="XM_062872392.1"/>
</dbReference>
<dbReference type="PANTHER" id="PTHR28180">
    <property type="entry name" value="CONSERVED MITOCHONDRIAL PROTEIN-RELATED"/>
    <property type="match status" value="1"/>
</dbReference>
<gene>
    <name evidence="1" type="ORF">QC761_0044390</name>
</gene>
<dbReference type="InterPro" id="IPR052999">
    <property type="entry name" value="PTS1_Protein"/>
</dbReference>
<evidence type="ECO:0000313" key="2">
    <source>
        <dbReference type="Proteomes" id="UP001322138"/>
    </source>
</evidence>
<dbReference type="GeneID" id="87891547"/>
<evidence type="ECO:0000313" key="1">
    <source>
        <dbReference type="EMBL" id="KAK4646596.1"/>
    </source>
</evidence>
<comment type="caution">
    <text evidence="1">The sequence shown here is derived from an EMBL/GenBank/DDBJ whole genome shotgun (WGS) entry which is preliminary data.</text>
</comment>
<dbReference type="InterPro" id="IPR029032">
    <property type="entry name" value="AhpD-like"/>
</dbReference>
<dbReference type="Proteomes" id="UP001322138">
    <property type="component" value="Unassembled WGS sequence"/>
</dbReference>
<organism evidence="1 2">
    <name type="scientific">Podospora bellae-mahoneyi</name>
    <dbReference type="NCBI Taxonomy" id="2093777"/>
    <lineage>
        <taxon>Eukaryota</taxon>
        <taxon>Fungi</taxon>
        <taxon>Dikarya</taxon>
        <taxon>Ascomycota</taxon>
        <taxon>Pezizomycotina</taxon>
        <taxon>Sordariomycetes</taxon>
        <taxon>Sordariomycetidae</taxon>
        <taxon>Sordariales</taxon>
        <taxon>Podosporaceae</taxon>
        <taxon>Podospora</taxon>
    </lineage>
</organism>
<sequence>MIHQTINALLEVKKVAPDDLLDEPQGPSPKEDHLIFTTPQYPQILERGQEFFECIYGKITKRVMGQMDRSGTEDLGLVARLVYGYILSNTNVLGPIETSYVMIAGLISQDVRLMLCLAGPNQS</sequence>
<accession>A0ABR0FSC8</accession>
<dbReference type="PANTHER" id="PTHR28180:SF2">
    <property type="entry name" value="PEROXISOMAL PROTEIN 2"/>
    <property type="match status" value="1"/>
</dbReference>
<reference evidence="1 2" key="1">
    <citation type="journal article" date="2023" name="bioRxiv">
        <title>High-quality genome assemblies of four members of thePodospora anserinaspecies complex.</title>
        <authorList>
            <person name="Ament-Velasquez S.L."/>
            <person name="Vogan A.A."/>
            <person name="Wallerman O."/>
            <person name="Hartmann F."/>
            <person name="Gautier V."/>
            <person name="Silar P."/>
            <person name="Giraud T."/>
            <person name="Johannesson H."/>
        </authorList>
    </citation>
    <scope>NUCLEOTIDE SEQUENCE [LARGE SCALE GENOMIC DNA]</scope>
    <source>
        <strain evidence="1 2">CBS 112042</strain>
    </source>
</reference>
<proteinExistence type="predicted"/>
<protein>
    <submittedName>
        <fullName evidence="1">Uncharacterized protein</fullName>
    </submittedName>
</protein>